<dbReference type="eggNOG" id="COG1609">
    <property type="taxonomic scope" value="Bacteria"/>
</dbReference>
<feature type="domain" description="HTH lacI-type" evidence="4">
    <location>
        <begin position="9"/>
        <end position="63"/>
    </location>
</feature>
<proteinExistence type="predicted"/>
<protein>
    <submittedName>
        <fullName evidence="5">Sugar-binding domain protein</fullName>
    </submittedName>
</protein>
<evidence type="ECO:0000256" key="3">
    <source>
        <dbReference type="ARBA" id="ARBA00023163"/>
    </source>
</evidence>
<dbReference type="PANTHER" id="PTHR30146:SF109">
    <property type="entry name" value="HTH-TYPE TRANSCRIPTIONAL REGULATOR GALS"/>
    <property type="match status" value="1"/>
</dbReference>
<dbReference type="PANTHER" id="PTHR30146">
    <property type="entry name" value="LACI-RELATED TRANSCRIPTIONAL REPRESSOR"/>
    <property type="match status" value="1"/>
</dbReference>
<dbReference type="EMBL" id="ACIP02000001">
    <property type="protein sequence ID" value="EEP29127.1"/>
    <property type="molecule type" value="Genomic_DNA"/>
</dbReference>
<dbReference type="Pfam" id="PF13377">
    <property type="entry name" value="Peripla_BP_3"/>
    <property type="match status" value="1"/>
</dbReference>
<dbReference type="SMART" id="SM00354">
    <property type="entry name" value="HTH_LACI"/>
    <property type="match status" value="1"/>
</dbReference>
<dbReference type="Gene3D" id="3.40.50.2300">
    <property type="match status" value="2"/>
</dbReference>
<dbReference type="GO" id="GO:0000976">
    <property type="term" value="F:transcription cis-regulatory region binding"/>
    <property type="evidence" value="ECO:0007669"/>
    <property type="project" value="TreeGrafter"/>
</dbReference>
<evidence type="ECO:0000259" key="4">
    <source>
        <dbReference type="PROSITE" id="PS50932"/>
    </source>
</evidence>
<gene>
    <name evidence="5" type="ORF">GCWU000342_00480</name>
</gene>
<keyword evidence="2" id="KW-0238">DNA-binding</keyword>
<dbReference type="HOGENOM" id="CLU_037628_6_2_9"/>
<accession>C4G930</accession>
<name>C4G930_9FIRM</name>
<dbReference type="RefSeq" id="WP_006905515.1">
    <property type="nucleotide sequence ID" value="NZ_GG665866.1"/>
</dbReference>
<dbReference type="Pfam" id="PF00356">
    <property type="entry name" value="LacI"/>
    <property type="match status" value="1"/>
</dbReference>
<dbReference type="SUPFAM" id="SSF53822">
    <property type="entry name" value="Periplasmic binding protein-like I"/>
    <property type="match status" value="1"/>
</dbReference>
<dbReference type="CDD" id="cd01392">
    <property type="entry name" value="HTH_LacI"/>
    <property type="match status" value="1"/>
</dbReference>
<dbReference type="InterPro" id="IPR028082">
    <property type="entry name" value="Peripla_BP_I"/>
</dbReference>
<dbReference type="AlphaFoldDB" id="C4G930"/>
<keyword evidence="3" id="KW-0804">Transcription</keyword>
<keyword evidence="1" id="KW-0805">Transcription regulation</keyword>
<evidence type="ECO:0000313" key="5">
    <source>
        <dbReference type="EMBL" id="EEP29127.1"/>
    </source>
</evidence>
<dbReference type="InterPro" id="IPR046335">
    <property type="entry name" value="LacI/GalR-like_sensor"/>
</dbReference>
<keyword evidence="6" id="KW-1185">Reference proteome</keyword>
<organism evidence="5 6">
    <name type="scientific">Shuttleworthella satelles DSM 14600</name>
    <dbReference type="NCBI Taxonomy" id="626523"/>
    <lineage>
        <taxon>Bacteria</taxon>
        <taxon>Bacillati</taxon>
        <taxon>Bacillota</taxon>
        <taxon>Clostridia</taxon>
        <taxon>Lachnospirales</taxon>
        <taxon>Lachnospiraceae</taxon>
        <taxon>Shuttleworthella</taxon>
    </lineage>
</organism>
<evidence type="ECO:0000313" key="6">
    <source>
        <dbReference type="Proteomes" id="UP000003494"/>
    </source>
</evidence>
<comment type="caution">
    <text evidence="5">The sequence shown here is derived from an EMBL/GenBank/DDBJ whole genome shotgun (WGS) entry which is preliminary data.</text>
</comment>
<sequence length="360" mass="40273">MRKDDEKNLTIKDIARLCKVSISTVSRAINNDPTINRKTRDRILQIVRQYHYIPNNSARNLRMTDSNTIALLVKGIGNPFFQEMITCIEKCLRKGSYSFLFHSLREEEDTVAAAAQLVKERRLKGIIFLGGRMSYPEEELKQVPVPTVLCSVAVEEEAGLGKAASVTIDDEKETYRAISYLIRRGHRRIALIAGHEADTTVARLRRIGYCRALEEAGIPYDSALVGFADPGAEGYTEACGYETARRLIQSKADFSAIFAISDRMALGVYKAIYDAGKSIPKDYSVMGFDGIESVRYIIPPLTTLKQPTEPMARAAVDLLFRQIKGERVCERQLFTASLLEADSVTDRDGSAADREYEHNS</sequence>
<dbReference type="PROSITE" id="PS50932">
    <property type="entry name" value="HTH_LACI_2"/>
    <property type="match status" value="1"/>
</dbReference>
<dbReference type="STRING" id="626523.GCWU000342_00480"/>
<reference evidence="5" key="1">
    <citation type="submission" date="2009-04" db="EMBL/GenBank/DDBJ databases">
        <authorList>
            <person name="Weinstock G."/>
            <person name="Sodergren E."/>
            <person name="Clifton S."/>
            <person name="Fulton L."/>
            <person name="Fulton B."/>
            <person name="Courtney L."/>
            <person name="Fronick C."/>
            <person name="Harrison M."/>
            <person name="Strong C."/>
            <person name="Farmer C."/>
            <person name="Delahaunty K."/>
            <person name="Markovic C."/>
            <person name="Hall O."/>
            <person name="Minx P."/>
            <person name="Tomlinson C."/>
            <person name="Mitreva M."/>
            <person name="Nelson J."/>
            <person name="Hou S."/>
            <person name="Wollam A."/>
            <person name="Pepin K.H."/>
            <person name="Johnson M."/>
            <person name="Bhonagiri V."/>
            <person name="Nash W.E."/>
            <person name="Warren W."/>
            <person name="Chinwalla A."/>
            <person name="Mardis E.R."/>
            <person name="Wilson R.K."/>
        </authorList>
    </citation>
    <scope>NUCLEOTIDE SEQUENCE [LARGE SCALE GENOMIC DNA]</scope>
    <source>
        <strain evidence="5">DSM 14600</strain>
    </source>
</reference>
<evidence type="ECO:0000256" key="2">
    <source>
        <dbReference type="ARBA" id="ARBA00023125"/>
    </source>
</evidence>
<dbReference type="GO" id="GO:0003700">
    <property type="term" value="F:DNA-binding transcription factor activity"/>
    <property type="evidence" value="ECO:0007669"/>
    <property type="project" value="TreeGrafter"/>
</dbReference>
<dbReference type="CDD" id="cd06267">
    <property type="entry name" value="PBP1_LacI_sugar_binding-like"/>
    <property type="match status" value="1"/>
</dbReference>
<dbReference type="InterPro" id="IPR000843">
    <property type="entry name" value="HTH_LacI"/>
</dbReference>
<dbReference type="Proteomes" id="UP000003494">
    <property type="component" value="Unassembled WGS sequence"/>
</dbReference>
<dbReference type="InterPro" id="IPR010982">
    <property type="entry name" value="Lambda_DNA-bd_dom_sf"/>
</dbReference>
<evidence type="ECO:0000256" key="1">
    <source>
        <dbReference type="ARBA" id="ARBA00023015"/>
    </source>
</evidence>
<dbReference type="Gene3D" id="1.10.260.40">
    <property type="entry name" value="lambda repressor-like DNA-binding domains"/>
    <property type="match status" value="1"/>
</dbReference>
<dbReference type="SUPFAM" id="SSF47413">
    <property type="entry name" value="lambda repressor-like DNA-binding domains"/>
    <property type="match status" value="1"/>
</dbReference>